<dbReference type="Gene3D" id="3.30.565.10">
    <property type="entry name" value="Histidine kinase-like ATPase, C-terminal domain"/>
    <property type="match status" value="1"/>
</dbReference>
<dbReference type="FunFam" id="3.30.565.10:FF:000006">
    <property type="entry name" value="Sensor histidine kinase WalK"/>
    <property type="match status" value="1"/>
</dbReference>
<evidence type="ECO:0000256" key="6">
    <source>
        <dbReference type="ARBA" id="ARBA00023012"/>
    </source>
</evidence>
<dbReference type="SMART" id="SM00388">
    <property type="entry name" value="HisKA"/>
    <property type="match status" value="1"/>
</dbReference>
<evidence type="ECO:0000256" key="7">
    <source>
        <dbReference type="SAM" id="Phobius"/>
    </source>
</evidence>
<protein>
    <recommendedName>
        <fullName evidence="2">histidine kinase</fullName>
        <ecNumber evidence="2">2.7.13.3</ecNumber>
    </recommendedName>
</protein>
<dbReference type="CDD" id="cd00082">
    <property type="entry name" value="HisKA"/>
    <property type="match status" value="1"/>
</dbReference>
<feature type="transmembrane region" description="Helical" evidence="7">
    <location>
        <begin position="12"/>
        <end position="32"/>
    </location>
</feature>
<dbReference type="Gene3D" id="1.10.287.130">
    <property type="match status" value="1"/>
</dbReference>
<dbReference type="InterPro" id="IPR003594">
    <property type="entry name" value="HATPase_dom"/>
</dbReference>
<dbReference type="InterPro" id="IPR003661">
    <property type="entry name" value="HisK_dim/P_dom"/>
</dbReference>
<proteinExistence type="predicted"/>
<dbReference type="CDD" id="cd00075">
    <property type="entry name" value="HATPase"/>
    <property type="match status" value="1"/>
</dbReference>
<gene>
    <name evidence="9" type="ORF">UU55_C0001G0059</name>
</gene>
<sequence>MFKQARIKLTLWYVAILMVVTVSFSFFVYASVDSVTSRALESQKLRIERQYNNNWGMNRMTPPPLPHFNTETLMEIRQKTVNLLIVLNITILFLSAALSYFLAGKTLKPIEETVKKQKRFISDAAHEIKTPLTAMKTELEVTIRDKNFKNEEVKETLKNSIEEVDKLNELTERLLTLSKYQALNGTGKKEKLNLKELLSKIVTKYNKVAKSKGFEIEFLPADASILGSREEIDRLFGNLMDNAVKYNSGKKNVEVEMVTKSGHAAVRVSNESPEIKEKDTSLIFEPFYRAEESRNKHRAGGVGLGLSIVKEIVLGHKGKIEVRNERENVVSFVVTLPLSDNSQ</sequence>
<reference evidence="9 10" key="1">
    <citation type="journal article" date="2015" name="Nature">
        <title>rRNA introns, odd ribosomes, and small enigmatic genomes across a large radiation of phyla.</title>
        <authorList>
            <person name="Brown C.T."/>
            <person name="Hug L.A."/>
            <person name="Thomas B.C."/>
            <person name="Sharon I."/>
            <person name="Castelle C.J."/>
            <person name="Singh A."/>
            <person name="Wilkins M.J."/>
            <person name="Williams K.H."/>
            <person name="Banfield J.F."/>
        </authorList>
    </citation>
    <scope>NUCLEOTIDE SEQUENCE [LARGE SCALE GENOMIC DNA]</scope>
</reference>
<dbReference type="PRINTS" id="PR00344">
    <property type="entry name" value="BCTRLSENSOR"/>
</dbReference>
<dbReference type="InterPro" id="IPR036097">
    <property type="entry name" value="HisK_dim/P_sf"/>
</dbReference>
<keyword evidence="4" id="KW-0808">Transferase</keyword>
<dbReference type="PROSITE" id="PS50109">
    <property type="entry name" value="HIS_KIN"/>
    <property type="match status" value="1"/>
</dbReference>
<dbReference type="PANTHER" id="PTHR45453">
    <property type="entry name" value="PHOSPHATE REGULON SENSOR PROTEIN PHOR"/>
    <property type="match status" value="1"/>
</dbReference>
<dbReference type="SMART" id="SM00387">
    <property type="entry name" value="HATPase_c"/>
    <property type="match status" value="1"/>
</dbReference>
<accession>A0A0G0YT78</accession>
<dbReference type="InterPro" id="IPR005467">
    <property type="entry name" value="His_kinase_dom"/>
</dbReference>
<keyword evidence="6" id="KW-0902">Two-component regulatory system</keyword>
<dbReference type="GO" id="GO:0004721">
    <property type="term" value="F:phosphoprotein phosphatase activity"/>
    <property type="evidence" value="ECO:0007669"/>
    <property type="project" value="TreeGrafter"/>
</dbReference>
<dbReference type="InterPro" id="IPR036890">
    <property type="entry name" value="HATPase_C_sf"/>
</dbReference>
<dbReference type="EMBL" id="LCBB01000001">
    <property type="protein sequence ID" value="KKS03598.1"/>
    <property type="molecule type" value="Genomic_DNA"/>
</dbReference>
<dbReference type="AlphaFoldDB" id="A0A0G0YT78"/>
<comment type="catalytic activity">
    <reaction evidence="1">
        <text>ATP + protein L-histidine = ADP + protein N-phospho-L-histidine.</text>
        <dbReference type="EC" id="2.7.13.3"/>
    </reaction>
</comment>
<dbReference type="InterPro" id="IPR050351">
    <property type="entry name" value="BphY/WalK/GraS-like"/>
</dbReference>
<dbReference type="PANTHER" id="PTHR45453:SF1">
    <property type="entry name" value="PHOSPHATE REGULON SENSOR PROTEIN PHOR"/>
    <property type="match status" value="1"/>
</dbReference>
<dbReference type="Pfam" id="PF02518">
    <property type="entry name" value="HATPase_c"/>
    <property type="match status" value="1"/>
</dbReference>
<dbReference type="GO" id="GO:0005886">
    <property type="term" value="C:plasma membrane"/>
    <property type="evidence" value="ECO:0007669"/>
    <property type="project" value="TreeGrafter"/>
</dbReference>
<evidence type="ECO:0000256" key="1">
    <source>
        <dbReference type="ARBA" id="ARBA00000085"/>
    </source>
</evidence>
<evidence type="ECO:0000256" key="5">
    <source>
        <dbReference type="ARBA" id="ARBA00022777"/>
    </source>
</evidence>
<dbReference type="Pfam" id="PF00512">
    <property type="entry name" value="HisKA"/>
    <property type="match status" value="1"/>
</dbReference>
<evidence type="ECO:0000256" key="2">
    <source>
        <dbReference type="ARBA" id="ARBA00012438"/>
    </source>
</evidence>
<keyword evidence="5 9" id="KW-0418">Kinase</keyword>
<keyword evidence="7" id="KW-1133">Transmembrane helix</keyword>
<evidence type="ECO:0000256" key="3">
    <source>
        <dbReference type="ARBA" id="ARBA00022553"/>
    </source>
</evidence>
<dbReference type="EC" id="2.7.13.3" evidence="2"/>
<keyword evidence="7" id="KW-0472">Membrane</keyword>
<dbReference type="SUPFAM" id="SSF55874">
    <property type="entry name" value="ATPase domain of HSP90 chaperone/DNA topoisomerase II/histidine kinase"/>
    <property type="match status" value="1"/>
</dbReference>
<feature type="domain" description="Histidine kinase" evidence="8">
    <location>
        <begin position="123"/>
        <end position="340"/>
    </location>
</feature>
<dbReference type="Proteomes" id="UP000033947">
    <property type="component" value="Unassembled WGS sequence"/>
</dbReference>
<name>A0A0G0YT78_UNCKA</name>
<organism evidence="9 10">
    <name type="scientific">candidate division WWE3 bacterium GW2011_GWC2_41_23</name>
    <dbReference type="NCBI Taxonomy" id="1619123"/>
    <lineage>
        <taxon>Bacteria</taxon>
        <taxon>Katanobacteria</taxon>
    </lineage>
</organism>
<dbReference type="GO" id="GO:0016036">
    <property type="term" value="P:cellular response to phosphate starvation"/>
    <property type="evidence" value="ECO:0007669"/>
    <property type="project" value="TreeGrafter"/>
</dbReference>
<feature type="transmembrane region" description="Helical" evidence="7">
    <location>
        <begin position="83"/>
        <end position="103"/>
    </location>
</feature>
<keyword evidence="3" id="KW-0597">Phosphoprotein</keyword>
<dbReference type="GO" id="GO:0000155">
    <property type="term" value="F:phosphorelay sensor kinase activity"/>
    <property type="evidence" value="ECO:0007669"/>
    <property type="project" value="InterPro"/>
</dbReference>
<comment type="caution">
    <text evidence="9">The sequence shown here is derived from an EMBL/GenBank/DDBJ whole genome shotgun (WGS) entry which is preliminary data.</text>
</comment>
<dbReference type="SUPFAM" id="SSF47384">
    <property type="entry name" value="Homodimeric domain of signal transducing histidine kinase"/>
    <property type="match status" value="1"/>
</dbReference>
<evidence type="ECO:0000259" key="8">
    <source>
        <dbReference type="PROSITE" id="PS50109"/>
    </source>
</evidence>
<keyword evidence="7" id="KW-0812">Transmembrane</keyword>
<evidence type="ECO:0000313" key="10">
    <source>
        <dbReference type="Proteomes" id="UP000033947"/>
    </source>
</evidence>
<dbReference type="InterPro" id="IPR004358">
    <property type="entry name" value="Sig_transdc_His_kin-like_C"/>
</dbReference>
<evidence type="ECO:0000313" key="9">
    <source>
        <dbReference type="EMBL" id="KKS03598.1"/>
    </source>
</evidence>
<evidence type="ECO:0000256" key="4">
    <source>
        <dbReference type="ARBA" id="ARBA00022679"/>
    </source>
</evidence>